<evidence type="ECO:0000313" key="2">
    <source>
        <dbReference type="Proteomes" id="UP001163835"/>
    </source>
</evidence>
<comment type="caution">
    <text evidence="1">The sequence shown here is derived from an EMBL/GenBank/DDBJ whole genome shotgun (WGS) entry which is preliminary data.</text>
</comment>
<evidence type="ECO:0000313" key="1">
    <source>
        <dbReference type="EMBL" id="KAJ3803638.1"/>
    </source>
</evidence>
<dbReference type="EMBL" id="MU797132">
    <property type="protein sequence ID" value="KAJ3803638.1"/>
    <property type="molecule type" value="Genomic_DNA"/>
</dbReference>
<accession>A0ACC1TG42</accession>
<gene>
    <name evidence="1" type="ORF">F5876DRAFT_84835</name>
</gene>
<reference evidence="1" key="1">
    <citation type="submission" date="2022-09" db="EMBL/GenBank/DDBJ databases">
        <title>A Global Phylogenomic Analysis of the Shiitake Genus Lentinula.</title>
        <authorList>
            <consortium name="DOE Joint Genome Institute"/>
            <person name="Sierra-Patev S."/>
            <person name="Min B."/>
            <person name="Naranjo-Ortiz M."/>
            <person name="Looney B."/>
            <person name="Konkel Z."/>
            <person name="Slot J.C."/>
            <person name="Sakamoto Y."/>
            <person name="Steenwyk J.L."/>
            <person name="Rokas A."/>
            <person name="Carro J."/>
            <person name="Camarero S."/>
            <person name="Ferreira P."/>
            <person name="Molpeceres G."/>
            <person name="Ruiz-Duenas F.J."/>
            <person name="Serrano A."/>
            <person name="Henrissat B."/>
            <person name="Drula E."/>
            <person name="Hughes K.W."/>
            <person name="Mata J.L."/>
            <person name="Ishikawa N.K."/>
            <person name="Vargas-Isla R."/>
            <person name="Ushijima S."/>
            <person name="Smith C.A."/>
            <person name="Ahrendt S."/>
            <person name="Andreopoulos W."/>
            <person name="He G."/>
            <person name="Labutti K."/>
            <person name="Lipzen A."/>
            <person name="Ng V."/>
            <person name="Riley R."/>
            <person name="Sandor L."/>
            <person name="Barry K."/>
            <person name="Martinez A.T."/>
            <person name="Xiao Y."/>
            <person name="Gibbons J.G."/>
            <person name="Terashima K."/>
            <person name="Grigoriev I.V."/>
            <person name="Hibbett D.S."/>
        </authorList>
    </citation>
    <scope>NUCLEOTIDE SEQUENCE</scope>
    <source>
        <strain evidence="1">TMI1499</strain>
    </source>
</reference>
<proteinExistence type="predicted"/>
<name>A0ACC1TG42_9AGAR</name>
<protein>
    <submittedName>
        <fullName evidence="1">PIN domain-like protein</fullName>
    </submittedName>
</protein>
<sequence length="332" mass="36595">MAHGQLLLGSFLDGFHAAGMAVGQLHGSNTTLTQFFKLLCGLSKSSAHCIFVFDGNERAQVKRGRRVITNELDYLKQSKTLIKHFGYYCHMAPGEAEAEIVDMLKQGIIDTILSKDSDVFPLGAESVMNLVVPQDKSRYWQELSVRIYSVRAIGFSQAGFLLIALLLRNDLGSGISGIGAQTAFRLAQSGFGNTLLDAYKSFSTIPQQLTQACQDLNRDMAHEIEFNKKGKMGICSPTRAKIFRDSRFPTLEDLNVLGTFLNPVTSSSKGLPVSGSLKLPTLPNISGIVAFSTEHFAWSPKLMLEHFHHDLWPGVIIRMLSSVRISAQRNNT</sequence>
<dbReference type="Proteomes" id="UP001163835">
    <property type="component" value="Unassembled WGS sequence"/>
</dbReference>
<keyword evidence="2" id="KW-1185">Reference proteome</keyword>
<organism evidence="1 2">
    <name type="scientific">Lentinula aff. lateritia</name>
    <dbReference type="NCBI Taxonomy" id="2804960"/>
    <lineage>
        <taxon>Eukaryota</taxon>
        <taxon>Fungi</taxon>
        <taxon>Dikarya</taxon>
        <taxon>Basidiomycota</taxon>
        <taxon>Agaricomycotina</taxon>
        <taxon>Agaricomycetes</taxon>
        <taxon>Agaricomycetidae</taxon>
        <taxon>Agaricales</taxon>
        <taxon>Marasmiineae</taxon>
        <taxon>Omphalotaceae</taxon>
        <taxon>Lentinula</taxon>
    </lineage>
</organism>